<comment type="caution">
    <text evidence="1">The sequence shown here is derived from an EMBL/GenBank/DDBJ whole genome shotgun (WGS) entry which is preliminary data.</text>
</comment>
<dbReference type="GO" id="GO:0016301">
    <property type="term" value="F:kinase activity"/>
    <property type="evidence" value="ECO:0007669"/>
    <property type="project" value="UniProtKB-KW"/>
</dbReference>
<evidence type="ECO:0000313" key="1">
    <source>
        <dbReference type="EMBL" id="NYH92053.1"/>
    </source>
</evidence>
<organism evidence="1 2">
    <name type="scientific">Actinopolymorpha rutila</name>
    <dbReference type="NCBI Taxonomy" id="446787"/>
    <lineage>
        <taxon>Bacteria</taxon>
        <taxon>Bacillati</taxon>
        <taxon>Actinomycetota</taxon>
        <taxon>Actinomycetes</taxon>
        <taxon>Propionibacteriales</taxon>
        <taxon>Actinopolymorphaceae</taxon>
        <taxon>Actinopolymorpha</taxon>
    </lineage>
</organism>
<accession>A0A852ZIH3</accession>
<gene>
    <name evidence="1" type="ORF">F4554_004691</name>
</gene>
<proteinExistence type="predicted"/>
<dbReference type="RefSeq" id="WP_179789522.1">
    <property type="nucleotide sequence ID" value="NZ_BAAARR010000001.1"/>
</dbReference>
<keyword evidence="2" id="KW-1185">Reference proteome</keyword>
<dbReference type="Gene3D" id="3.40.50.300">
    <property type="entry name" value="P-loop containing nucleotide triphosphate hydrolases"/>
    <property type="match status" value="2"/>
</dbReference>
<dbReference type="InterPro" id="IPR027417">
    <property type="entry name" value="P-loop_NTPase"/>
</dbReference>
<protein>
    <submittedName>
        <fullName evidence="1">Adenylylsulfate kinase-like enzyme</fullName>
    </submittedName>
</protein>
<name>A0A852ZIH3_9ACTN</name>
<dbReference type="SUPFAM" id="SSF52540">
    <property type="entry name" value="P-loop containing nucleoside triphosphate hydrolases"/>
    <property type="match status" value="2"/>
</dbReference>
<keyword evidence="1" id="KW-0418">Kinase</keyword>
<dbReference type="EMBL" id="JACBZH010000001">
    <property type="protein sequence ID" value="NYH92053.1"/>
    <property type="molecule type" value="Genomic_DNA"/>
</dbReference>
<dbReference type="Proteomes" id="UP000579605">
    <property type="component" value="Unassembled WGS sequence"/>
</dbReference>
<keyword evidence="1" id="KW-0808">Transferase</keyword>
<sequence>MSELVPVLWICGPPGVGKSAVGWELHTQLVDAGVNAGYVDLDQLGMCYPESASDPGRHGMQATNLAAVVANFEAAGISCVVTSGLLDPRRDAPVDPLPRTAVTVCRLRADEDVLRARFVGRGAQAELVDEVLREAAVLDASDFADSCVDTTDLTVEEVVRLMRTRIGQWPGLVARASVAGPAPRRISHAPGPILWVCGATGVGKSTVGWQLFEHARAAGVPAAFVDLDQLGHFRVGDTGVDGDVDVDTGVDVHQVRANNLAAVWDTYRAGGARCLVVNGPVDDPSAVHTYANALPAATLTVCRLHAGPEELTRRILRRGRGGSWWQPGDPLRGQPDSVLKQVANDAARGAADLEQAGVGDHRVDTDGRTVEQVVQAVLAHTGAWPQASSRVRARR</sequence>
<dbReference type="AlphaFoldDB" id="A0A852ZIH3"/>
<evidence type="ECO:0000313" key="2">
    <source>
        <dbReference type="Proteomes" id="UP000579605"/>
    </source>
</evidence>
<reference evidence="1 2" key="1">
    <citation type="submission" date="2020-07" db="EMBL/GenBank/DDBJ databases">
        <title>Sequencing the genomes of 1000 actinobacteria strains.</title>
        <authorList>
            <person name="Klenk H.-P."/>
        </authorList>
    </citation>
    <scope>NUCLEOTIDE SEQUENCE [LARGE SCALE GENOMIC DNA]</scope>
    <source>
        <strain evidence="1 2">DSM 18448</strain>
    </source>
</reference>
<dbReference type="Pfam" id="PF13238">
    <property type="entry name" value="AAA_18"/>
    <property type="match status" value="1"/>
</dbReference>